<dbReference type="Proteomes" id="UP000001058">
    <property type="component" value="Unassembled WGS sequence"/>
</dbReference>
<name>D8UGQ5_VOLCA</name>
<evidence type="ECO:0008006" key="5">
    <source>
        <dbReference type="Google" id="ProtNLM"/>
    </source>
</evidence>
<dbReference type="RefSeq" id="XP_002957835.1">
    <property type="nucleotide sequence ID" value="XM_002957789.1"/>
</dbReference>
<evidence type="ECO:0000256" key="2">
    <source>
        <dbReference type="SAM" id="MobiDB-lite"/>
    </source>
</evidence>
<feature type="region of interest" description="Disordered" evidence="2">
    <location>
        <begin position="1"/>
        <end position="27"/>
    </location>
</feature>
<proteinExistence type="predicted"/>
<sequence>MPEKIQTSSRTGRGLVGAPEGLHHHRPPSACRAVGAGGTRITGGRTTKEYAATWRQFFSWWEAHNFPGDIYSTPGELVALYVLALLNKSKANGVGPGRVRLPNVAISTYFRMAGKAAPTEHTACSIVRTLAEKRLHSRPLQCDALEPEDIAALARLV</sequence>
<dbReference type="GeneID" id="9622948"/>
<dbReference type="SUPFAM" id="SSF47823">
    <property type="entry name" value="lambda integrase-like, N-terminal domain"/>
    <property type="match status" value="1"/>
</dbReference>
<evidence type="ECO:0000256" key="1">
    <source>
        <dbReference type="ARBA" id="ARBA00023125"/>
    </source>
</evidence>
<protein>
    <recommendedName>
        <fullName evidence="5">Core-binding (CB) domain-containing protein</fullName>
    </recommendedName>
</protein>
<dbReference type="AlphaFoldDB" id="D8UGQ5"/>
<dbReference type="KEGG" id="vcn:VOLCADRAFT_98963"/>
<dbReference type="InParanoid" id="D8UGQ5"/>
<dbReference type="GO" id="GO:0003677">
    <property type="term" value="F:DNA binding"/>
    <property type="evidence" value="ECO:0007669"/>
    <property type="project" value="UniProtKB-KW"/>
</dbReference>
<accession>D8UGQ5</accession>
<reference evidence="3 4" key="1">
    <citation type="journal article" date="2010" name="Science">
        <title>Genomic analysis of organismal complexity in the multicellular green alga Volvox carteri.</title>
        <authorList>
            <person name="Prochnik S.E."/>
            <person name="Umen J."/>
            <person name="Nedelcu A.M."/>
            <person name="Hallmann A."/>
            <person name="Miller S.M."/>
            <person name="Nishii I."/>
            <person name="Ferris P."/>
            <person name="Kuo A."/>
            <person name="Mitros T."/>
            <person name="Fritz-Laylin L.K."/>
            <person name="Hellsten U."/>
            <person name="Chapman J."/>
            <person name="Simakov O."/>
            <person name="Rensing S.A."/>
            <person name="Terry A."/>
            <person name="Pangilinan J."/>
            <person name="Kapitonov V."/>
            <person name="Jurka J."/>
            <person name="Salamov A."/>
            <person name="Shapiro H."/>
            <person name="Schmutz J."/>
            <person name="Grimwood J."/>
            <person name="Lindquist E."/>
            <person name="Lucas S."/>
            <person name="Grigoriev I.V."/>
            <person name="Schmitt R."/>
            <person name="Kirk D."/>
            <person name="Rokhsar D.S."/>
        </authorList>
    </citation>
    <scope>NUCLEOTIDE SEQUENCE [LARGE SCALE GENOMIC DNA]</scope>
    <source>
        <strain evidence="4">f. Nagariensis / Eve</strain>
    </source>
</reference>
<evidence type="ECO:0000313" key="3">
    <source>
        <dbReference type="EMBL" id="EFJ41072.1"/>
    </source>
</evidence>
<dbReference type="Gene3D" id="1.10.150.130">
    <property type="match status" value="1"/>
</dbReference>
<gene>
    <name evidence="3" type="ORF">VOLCADRAFT_98963</name>
</gene>
<evidence type="ECO:0000313" key="4">
    <source>
        <dbReference type="Proteomes" id="UP000001058"/>
    </source>
</evidence>
<keyword evidence="1" id="KW-0238">DNA-binding</keyword>
<dbReference type="InterPro" id="IPR010998">
    <property type="entry name" value="Integrase_recombinase_N"/>
</dbReference>
<feature type="compositionally biased region" description="Polar residues" evidence="2">
    <location>
        <begin position="1"/>
        <end position="11"/>
    </location>
</feature>
<keyword evidence="4" id="KW-1185">Reference proteome</keyword>
<dbReference type="EMBL" id="GL378401">
    <property type="protein sequence ID" value="EFJ41072.1"/>
    <property type="molecule type" value="Genomic_DNA"/>
</dbReference>
<organism evidence="4">
    <name type="scientific">Volvox carteri f. nagariensis</name>
    <dbReference type="NCBI Taxonomy" id="3068"/>
    <lineage>
        <taxon>Eukaryota</taxon>
        <taxon>Viridiplantae</taxon>
        <taxon>Chlorophyta</taxon>
        <taxon>core chlorophytes</taxon>
        <taxon>Chlorophyceae</taxon>
        <taxon>CS clade</taxon>
        <taxon>Chlamydomonadales</taxon>
        <taxon>Volvocaceae</taxon>
        <taxon>Volvox</taxon>
    </lineage>
</organism>